<feature type="region of interest" description="Disordered" evidence="1">
    <location>
        <begin position="162"/>
        <end position="191"/>
    </location>
</feature>
<evidence type="ECO:0000313" key="3">
    <source>
        <dbReference type="Proteomes" id="UP000075920"/>
    </source>
</evidence>
<dbReference type="STRING" id="112268.A0A182W4Q1"/>
<reference evidence="2" key="2">
    <citation type="submission" date="2020-05" db="UniProtKB">
        <authorList>
            <consortium name="EnsemblMetazoa"/>
        </authorList>
    </citation>
    <scope>IDENTIFICATION</scope>
    <source>
        <strain evidence="2">MINIMUS1</strain>
    </source>
</reference>
<feature type="compositionally biased region" description="Basic and acidic residues" evidence="1">
    <location>
        <begin position="474"/>
        <end position="483"/>
    </location>
</feature>
<feature type="region of interest" description="Disordered" evidence="1">
    <location>
        <begin position="431"/>
        <end position="503"/>
    </location>
</feature>
<protein>
    <recommendedName>
        <fullName evidence="4">LisH domain-containing protein</fullName>
    </recommendedName>
</protein>
<evidence type="ECO:0008006" key="4">
    <source>
        <dbReference type="Google" id="ProtNLM"/>
    </source>
</evidence>
<sequence length="567" mass="62029">MENNVDEVTARAVLAYLYDNDMYDLAEQFYLRSPYLEEERGSMLDGSLPINYLQKPLQTMFQEYTTMQSQLLQLVNRSNNLVNYPHSYSVQERVDVFLEFVQTCTVQASSASAPSHVVANAHDLEYSVTDELCHSAPLVASVSNNNLAITPGAIEDSAAAETEAPNKLDNTSASNEPRENRTATSTPFSSALRQQIYPTENVPRDNAQAVKVVQQAPLANAENIPPNCALPRANATPHDHPIVSGTASSRSTSSRNKSHIRILDFDTPPQLGSSPNPVIPTPAQVQPQLTSNVNTKPKKLTGQSCMLCKRPMRHGKKVQKKMGKRSVLKRCITSRGSLHTCTVPSNRNETTIKTTTDCAPTINMSPVKALPNAFWPPSTSPSRTDGPDSPPACPIDPLAMCPMTPRFLIRPLQPLFMLSPLLGTLDASAISNVKSNSPTKPTDINTPRYPITPGNAITPSPPPYNVSYYESEQSGDHNDRLVPADEPDYSEPGVASAGTPKPQLTLTASERSTEIAIQYVEREQLPPVAEHDPEFFARLASRIEIDNGNRVFQIAVSPTIALYEDLS</sequence>
<feature type="compositionally biased region" description="Polar residues" evidence="1">
    <location>
        <begin position="182"/>
        <end position="191"/>
    </location>
</feature>
<feature type="compositionally biased region" description="Polar residues" evidence="1">
    <location>
        <begin position="431"/>
        <end position="445"/>
    </location>
</feature>
<organism evidence="2 3">
    <name type="scientific">Anopheles minimus</name>
    <dbReference type="NCBI Taxonomy" id="112268"/>
    <lineage>
        <taxon>Eukaryota</taxon>
        <taxon>Metazoa</taxon>
        <taxon>Ecdysozoa</taxon>
        <taxon>Arthropoda</taxon>
        <taxon>Hexapoda</taxon>
        <taxon>Insecta</taxon>
        <taxon>Pterygota</taxon>
        <taxon>Neoptera</taxon>
        <taxon>Endopterygota</taxon>
        <taxon>Diptera</taxon>
        <taxon>Nematocera</taxon>
        <taxon>Culicoidea</taxon>
        <taxon>Culicidae</taxon>
        <taxon>Anophelinae</taxon>
        <taxon>Anopheles</taxon>
    </lineage>
</organism>
<name>A0A182W4Q1_9DIPT</name>
<proteinExistence type="predicted"/>
<evidence type="ECO:0000313" key="2">
    <source>
        <dbReference type="EnsemblMetazoa" id="AMIN005314-PA"/>
    </source>
</evidence>
<keyword evidence="3" id="KW-1185">Reference proteome</keyword>
<evidence type="ECO:0000256" key="1">
    <source>
        <dbReference type="SAM" id="MobiDB-lite"/>
    </source>
</evidence>
<dbReference type="AlphaFoldDB" id="A0A182W4Q1"/>
<dbReference type="EnsemblMetazoa" id="AMIN005314-RA">
    <property type="protein sequence ID" value="AMIN005314-PA"/>
    <property type="gene ID" value="AMIN005314"/>
</dbReference>
<reference evidence="3" key="1">
    <citation type="submission" date="2013-03" db="EMBL/GenBank/DDBJ databases">
        <title>The Genome Sequence of Anopheles minimus MINIMUS1.</title>
        <authorList>
            <consortium name="The Broad Institute Genomics Platform"/>
            <person name="Neafsey D.E."/>
            <person name="Walton C."/>
            <person name="Walker B."/>
            <person name="Young S.K."/>
            <person name="Zeng Q."/>
            <person name="Gargeya S."/>
            <person name="Fitzgerald M."/>
            <person name="Haas B."/>
            <person name="Abouelleil A."/>
            <person name="Allen A.W."/>
            <person name="Alvarado L."/>
            <person name="Arachchi H.M."/>
            <person name="Berlin A.M."/>
            <person name="Chapman S.B."/>
            <person name="Gainer-Dewar J."/>
            <person name="Goldberg J."/>
            <person name="Griggs A."/>
            <person name="Gujja S."/>
            <person name="Hansen M."/>
            <person name="Howarth C."/>
            <person name="Imamovic A."/>
            <person name="Ireland A."/>
            <person name="Larimer J."/>
            <person name="McCowan C."/>
            <person name="Murphy C."/>
            <person name="Pearson M."/>
            <person name="Poon T.W."/>
            <person name="Priest M."/>
            <person name="Roberts A."/>
            <person name="Saif S."/>
            <person name="Shea T."/>
            <person name="Sisk P."/>
            <person name="Sykes S."/>
            <person name="Wortman J."/>
            <person name="Nusbaum C."/>
            <person name="Birren B."/>
        </authorList>
    </citation>
    <scope>NUCLEOTIDE SEQUENCE [LARGE SCALE GENOMIC DNA]</scope>
    <source>
        <strain evidence="3">MINIMUS1</strain>
    </source>
</reference>
<dbReference type="VEuPathDB" id="VectorBase:AMIN005314"/>
<dbReference type="Proteomes" id="UP000075920">
    <property type="component" value="Unassembled WGS sequence"/>
</dbReference>
<accession>A0A182W4Q1</accession>
<feature type="region of interest" description="Disordered" evidence="1">
    <location>
        <begin position="369"/>
        <end position="393"/>
    </location>
</feature>